<reference evidence="1" key="2">
    <citation type="journal article" date="2015" name="Fish Shellfish Immunol.">
        <title>Early steps in the European eel (Anguilla anguilla)-Vibrio vulnificus interaction in the gills: Role of the RtxA13 toxin.</title>
        <authorList>
            <person name="Callol A."/>
            <person name="Pajuelo D."/>
            <person name="Ebbesson L."/>
            <person name="Teles M."/>
            <person name="MacKenzie S."/>
            <person name="Amaro C."/>
        </authorList>
    </citation>
    <scope>NUCLEOTIDE SEQUENCE</scope>
</reference>
<dbReference type="EMBL" id="GBXM01060597">
    <property type="protein sequence ID" value="JAH47980.1"/>
    <property type="molecule type" value="Transcribed_RNA"/>
</dbReference>
<organism evidence="1">
    <name type="scientific">Anguilla anguilla</name>
    <name type="common">European freshwater eel</name>
    <name type="synonym">Muraena anguilla</name>
    <dbReference type="NCBI Taxonomy" id="7936"/>
    <lineage>
        <taxon>Eukaryota</taxon>
        <taxon>Metazoa</taxon>
        <taxon>Chordata</taxon>
        <taxon>Craniata</taxon>
        <taxon>Vertebrata</taxon>
        <taxon>Euteleostomi</taxon>
        <taxon>Actinopterygii</taxon>
        <taxon>Neopterygii</taxon>
        <taxon>Teleostei</taxon>
        <taxon>Anguilliformes</taxon>
        <taxon>Anguillidae</taxon>
        <taxon>Anguilla</taxon>
    </lineage>
</organism>
<reference evidence="1" key="1">
    <citation type="submission" date="2014-11" db="EMBL/GenBank/DDBJ databases">
        <authorList>
            <person name="Amaro Gonzalez C."/>
        </authorList>
    </citation>
    <scope>NUCLEOTIDE SEQUENCE</scope>
</reference>
<protein>
    <submittedName>
        <fullName evidence="1">Uncharacterized protein</fullName>
    </submittedName>
</protein>
<proteinExistence type="predicted"/>
<evidence type="ECO:0000313" key="1">
    <source>
        <dbReference type="EMBL" id="JAH47980.1"/>
    </source>
</evidence>
<dbReference type="AlphaFoldDB" id="A0A0E9T4T5"/>
<sequence length="18" mass="2094">MHCLVSTWCSDVTLRSQQ</sequence>
<name>A0A0E9T4T5_ANGAN</name>
<accession>A0A0E9T4T5</accession>